<protein>
    <submittedName>
        <fullName evidence="2">Uncharacterized protein</fullName>
    </submittedName>
</protein>
<sequence>MPRSQKRSILSIYNCFSPENDKLVVSLFANEIPEESATTTVLSSLESSGAFESGLARHQLQPDLHVELNSEDVELINSRVSRQNVTTFENMESILNTQVDKCVKN</sequence>
<gene>
    <name evidence="1" type="ORF">TAT_000191500</name>
    <name evidence="2" type="ORF">TAV_000191800</name>
</gene>
<dbReference type="EMBL" id="UIVS01000002">
    <property type="protein sequence ID" value="SVP92020.1"/>
    <property type="molecule type" value="Genomic_DNA"/>
</dbReference>
<evidence type="ECO:0000313" key="1">
    <source>
        <dbReference type="EMBL" id="SVP91758.1"/>
    </source>
</evidence>
<proteinExistence type="predicted"/>
<organism evidence="2">
    <name type="scientific">Theileria annulata</name>
    <dbReference type="NCBI Taxonomy" id="5874"/>
    <lineage>
        <taxon>Eukaryota</taxon>
        <taxon>Sar</taxon>
        <taxon>Alveolata</taxon>
        <taxon>Apicomplexa</taxon>
        <taxon>Aconoidasida</taxon>
        <taxon>Piroplasmida</taxon>
        <taxon>Theileriidae</taxon>
        <taxon>Theileria</taxon>
    </lineage>
</organism>
<dbReference type="EMBL" id="UIVT01000002">
    <property type="protein sequence ID" value="SVP91758.1"/>
    <property type="molecule type" value="Genomic_DNA"/>
</dbReference>
<reference evidence="2" key="1">
    <citation type="submission" date="2018-07" db="EMBL/GenBank/DDBJ databases">
        <authorList>
            <person name="Quirk P.G."/>
            <person name="Krulwich T.A."/>
        </authorList>
    </citation>
    <scope>NUCLEOTIDE SEQUENCE</scope>
    <source>
        <strain evidence="2">Anand</strain>
    </source>
</reference>
<evidence type="ECO:0000313" key="2">
    <source>
        <dbReference type="EMBL" id="SVP92020.1"/>
    </source>
</evidence>
<name>A0A3B0MWX3_THEAN</name>
<accession>A0A3B0MWX3</accession>
<dbReference type="AlphaFoldDB" id="A0A3B0MWX3"/>